<keyword evidence="2" id="KW-0732">Signal</keyword>
<evidence type="ECO:0000256" key="2">
    <source>
        <dbReference type="SAM" id="SignalP"/>
    </source>
</evidence>
<name>E4XW30_OIKDI</name>
<feature type="chain" id="PRO_5012045199" evidence="2">
    <location>
        <begin position="16"/>
        <end position="227"/>
    </location>
</feature>
<gene>
    <name evidence="3" type="ORF">GSOID_T00006838001</name>
</gene>
<dbReference type="EMBL" id="FN653231">
    <property type="protein sequence ID" value="CBY13885.1"/>
    <property type="molecule type" value="Genomic_DNA"/>
</dbReference>
<keyword evidence="1" id="KW-1133">Transmembrane helix</keyword>
<feature type="transmembrane region" description="Helical" evidence="1">
    <location>
        <begin position="180"/>
        <end position="203"/>
    </location>
</feature>
<reference evidence="3" key="1">
    <citation type="journal article" date="2010" name="Science">
        <title>Plasticity of animal genome architecture unmasked by rapid evolution of a pelagic tunicate.</title>
        <authorList>
            <person name="Denoeud F."/>
            <person name="Henriet S."/>
            <person name="Mungpakdee S."/>
            <person name="Aury J.M."/>
            <person name="Da Silva C."/>
            <person name="Brinkmann H."/>
            <person name="Mikhaleva J."/>
            <person name="Olsen L.C."/>
            <person name="Jubin C."/>
            <person name="Canestro C."/>
            <person name="Bouquet J.M."/>
            <person name="Danks G."/>
            <person name="Poulain J."/>
            <person name="Campsteijn C."/>
            <person name="Adamski M."/>
            <person name="Cross I."/>
            <person name="Yadetie F."/>
            <person name="Muffato M."/>
            <person name="Louis A."/>
            <person name="Butcher S."/>
            <person name="Tsagkogeorga G."/>
            <person name="Konrad A."/>
            <person name="Singh S."/>
            <person name="Jensen M.F."/>
            <person name="Cong E.H."/>
            <person name="Eikeseth-Otteraa H."/>
            <person name="Noel B."/>
            <person name="Anthouard V."/>
            <person name="Porcel B.M."/>
            <person name="Kachouri-Lafond R."/>
            <person name="Nishino A."/>
            <person name="Ugolini M."/>
            <person name="Chourrout P."/>
            <person name="Nishida H."/>
            <person name="Aasland R."/>
            <person name="Huzurbazar S."/>
            <person name="Westhof E."/>
            <person name="Delsuc F."/>
            <person name="Lehrach H."/>
            <person name="Reinhardt R."/>
            <person name="Weissenbach J."/>
            <person name="Roy S.W."/>
            <person name="Artiguenave F."/>
            <person name="Postlethwait J.H."/>
            <person name="Manak J.R."/>
            <person name="Thompson E.M."/>
            <person name="Jaillon O."/>
            <person name="Du Pasquier L."/>
            <person name="Boudinot P."/>
            <person name="Liberles D.A."/>
            <person name="Volff J.N."/>
            <person name="Philippe H."/>
            <person name="Lenhard B."/>
            <person name="Roest Crollius H."/>
            <person name="Wincker P."/>
            <person name="Chourrout D."/>
        </authorList>
    </citation>
    <scope>NUCLEOTIDE SEQUENCE [LARGE SCALE GENOMIC DNA]</scope>
</reference>
<evidence type="ECO:0000313" key="3">
    <source>
        <dbReference type="EMBL" id="CBY13885.1"/>
    </source>
</evidence>
<evidence type="ECO:0000313" key="4">
    <source>
        <dbReference type="Proteomes" id="UP000001307"/>
    </source>
</evidence>
<dbReference type="AlphaFoldDB" id="E4XW30"/>
<protein>
    <submittedName>
        <fullName evidence="3">Uncharacterized protein</fullName>
    </submittedName>
</protein>
<keyword evidence="1" id="KW-0472">Membrane</keyword>
<keyword evidence="4" id="KW-1185">Reference proteome</keyword>
<accession>E4XW30</accession>
<sequence length="227" mass="24636">MWKLVFASLVSCAFGAEVSIQHKPESVDFNIVNAPADAALEALRISVGLEPQLAFDMNVFNNFNPFKKASAAVVLIVPEIKGSSLPLSGQFIAPSTEITYPEDVIGMPLAQKSLTILQTTSDDYSAFVQKISESLKAKYGDNFVFFVVSGKTDANSVADRQMLQVEKDPLISWEPRNENFSIILAIIGLFILFAVFGIVAFSFMTANIGPGDNIAYKLGAAQSKKTQ</sequence>
<dbReference type="OrthoDB" id="10094233at2759"/>
<dbReference type="InParanoid" id="E4XW30"/>
<proteinExistence type="predicted"/>
<organism evidence="3">
    <name type="scientific">Oikopleura dioica</name>
    <name type="common">Tunicate</name>
    <dbReference type="NCBI Taxonomy" id="34765"/>
    <lineage>
        <taxon>Eukaryota</taxon>
        <taxon>Metazoa</taxon>
        <taxon>Chordata</taxon>
        <taxon>Tunicata</taxon>
        <taxon>Appendicularia</taxon>
        <taxon>Copelata</taxon>
        <taxon>Oikopleuridae</taxon>
        <taxon>Oikopleura</taxon>
    </lineage>
</organism>
<feature type="signal peptide" evidence="2">
    <location>
        <begin position="1"/>
        <end position="15"/>
    </location>
</feature>
<dbReference type="Proteomes" id="UP000001307">
    <property type="component" value="Unassembled WGS sequence"/>
</dbReference>
<keyword evidence="1" id="KW-0812">Transmembrane</keyword>
<evidence type="ECO:0000256" key="1">
    <source>
        <dbReference type="SAM" id="Phobius"/>
    </source>
</evidence>